<reference evidence="2" key="1">
    <citation type="submission" date="2021-05" db="EMBL/GenBank/DDBJ databases">
        <title>Energy efficiency and biological interactions define the core microbiome of deep oligotrophic groundwater.</title>
        <authorList>
            <person name="Mehrshad M."/>
            <person name="Lopez-Fernandez M."/>
            <person name="Bell E."/>
            <person name="Bernier-Latmani R."/>
            <person name="Bertilsson S."/>
            <person name="Dopson M."/>
        </authorList>
    </citation>
    <scope>NUCLEOTIDE SEQUENCE</scope>
    <source>
        <strain evidence="2">Modern_marine.mb.64</strain>
    </source>
</reference>
<feature type="signal peptide" evidence="1">
    <location>
        <begin position="1"/>
        <end position="24"/>
    </location>
</feature>
<evidence type="ECO:0008006" key="4">
    <source>
        <dbReference type="Google" id="ProtNLM"/>
    </source>
</evidence>
<evidence type="ECO:0000313" key="2">
    <source>
        <dbReference type="EMBL" id="MBU2691172.1"/>
    </source>
</evidence>
<evidence type="ECO:0000313" key="3">
    <source>
        <dbReference type="Proteomes" id="UP000777784"/>
    </source>
</evidence>
<keyword evidence="1" id="KW-0732">Signal</keyword>
<evidence type="ECO:0000256" key="1">
    <source>
        <dbReference type="SAM" id="SignalP"/>
    </source>
</evidence>
<dbReference type="Proteomes" id="UP000777784">
    <property type="component" value="Unassembled WGS sequence"/>
</dbReference>
<proteinExistence type="predicted"/>
<gene>
    <name evidence="2" type="ORF">KJ970_09595</name>
</gene>
<feature type="chain" id="PRO_5037143971" description="DUF3078 domain-containing protein" evidence="1">
    <location>
        <begin position="25"/>
        <end position="396"/>
    </location>
</feature>
<dbReference type="EMBL" id="JAHJDP010000046">
    <property type="protein sequence ID" value="MBU2691172.1"/>
    <property type="molecule type" value="Genomic_DNA"/>
</dbReference>
<sequence length="396" mass="44536">MRYLPLFLATLLTLLVCASTQAGAISLTDYEFPKSTTQQAFVNGLFNAVGNSADSTEVGYTIGGTASYGLNYRSLPFSYDLSILGGFSLSKGIEEDSESQDAFNILASTTADKYLKQPSNFFGFGAVEVEYRKLAYQDDADDPRVDVEVGAGYGRTINATVLKQAIRMNEDFKKYGVITKDMPDQTLLDVAAIIDRQGEFRSQYGAVEYRKYWYEEMERVIRESGVLAHEGLGAIGIIRIQEILDEPTAQRWHGWVARLGVGAQLSDFDGESGDPRISGRFLWTRPVGLKFQFLNEATLSTVLEDDPVYHLGDLFRVDYELSNRIDWYNSLALNYEIPTADGLENILRLDLKSTYIFYIENSLSFNPEFQFSYIDDGFGDSDWNWALLGSISYRLK</sequence>
<accession>A0A948RX53</accession>
<organism evidence="2 3">
    <name type="scientific">Eiseniibacteriota bacterium</name>
    <dbReference type="NCBI Taxonomy" id="2212470"/>
    <lineage>
        <taxon>Bacteria</taxon>
        <taxon>Candidatus Eiseniibacteriota</taxon>
    </lineage>
</organism>
<protein>
    <recommendedName>
        <fullName evidence="4">DUF3078 domain-containing protein</fullName>
    </recommendedName>
</protein>
<name>A0A948RX53_UNCEI</name>
<comment type="caution">
    <text evidence="2">The sequence shown here is derived from an EMBL/GenBank/DDBJ whole genome shotgun (WGS) entry which is preliminary data.</text>
</comment>
<dbReference type="AlphaFoldDB" id="A0A948RX53"/>